<dbReference type="OrthoDB" id="9815825at2"/>
<dbReference type="Gene3D" id="3.30.360.10">
    <property type="entry name" value="Dihydrodipicolinate Reductase, domain 2"/>
    <property type="match status" value="1"/>
</dbReference>
<accession>A0A4V1G440</accession>
<dbReference type="EMBL" id="CP040396">
    <property type="protein sequence ID" value="QCT03364.1"/>
    <property type="molecule type" value="Genomic_DNA"/>
</dbReference>
<organism evidence="4 5">
    <name type="scientific">Paenibacillus algicola</name>
    <dbReference type="NCBI Taxonomy" id="2565926"/>
    <lineage>
        <taxon>Bacteria</taxon>
        <taxon>Bacillati</taxon>
        <taxon>Bacillota</taxon>
        <taxon>Bacilli</taxon>
        <taxon>Bacillales</taxon>
        <taxon>Paenibacillaceae</taxon>
        <taxon>Paenibacillus</taxon>
    </lineage>
</organism>
<keyword evidence="5" id="KW-1185">Reference proteome</keyword>
<sequence length="355" mass="38833">MKETLKIAIVGCGGIARAAHIPAYLKSPGAEIKYFCDFNLSLAEELVREHGCGTAVQNYKDILDDPDLDAVSVCTPNHVHASVSIEFLRAGKHVLCEKPAARTYEEALEMQKAAQETGKILLIGVVNRFNTAVNIIKDMIEDGELGDLYHIYASFRAHRSIPGLGGAFTTRAVAGGGVMIDWGIHYLDIVMYCSGDPKPKTVSAQAYSKLGRNLKDYAYLNMWAGPPKYDGTYDVDDFVTALIRTEGPTISMNGAWAQNIGEEEMYIDFLGDQAGIRLTYGGDFKLYSAKSGALIESTPKFNKKDQFQAEIDSFLGSIRTGTKLPSHIDTVIISAKMIQAIYDSSELGKEISFDS</sequence>
<proteinExistence type="predicted"/>
<dbReference type="Pfam" id="PF01408">
    <property type="entry name" value="GFO_IDH_MocA"/>
    <property type="match status" value="1"/>
</dbReference>
<dbReference type="InterPro" id="IPR000683">
    <property type="entry name" value="Gfo/Idh/MocA-like_OxRdtase_N"/>
</dbReference>
<evidence type="ECO:0000259" key="2">
    <source>
        <dbReference type="Pfam" id="PF01408"/>
    </source>
</evidence>
<dbReference type="SUPFAM" id="SSF55347">
    <property type="entry name" value="Glyceraldehyde-3-phosphate dehydrogenase-like, C-terminal domain"/>
    <property type="match status" value="1"/>
</dbReference>
<feature type="domain" description="GFO/IDH/MocA-like oxidoreductase" evidence="3">
    <location>
        <begin position="136"/>
        <end position="276"/>
    </location>
</feature>
<dbReference type="AlphaFoldDB" id="A0A4V1G440"/>
<dbReference type="Gene3D" id="3.40.50.720">
    <property type="entry name" value="NAD(P)-binding Rossmann-like Domain"/>
    <property type="match status" value="1"/>
</dbReference>
<evidence type="ECO:0000313" key="4">
    <source>
        <dbReference type="EMBL" id="QCT03364.1"/>
    </source>
</evidence>
<dbReference type="InterPro" id="IPR055170">
    <property type="entry name" value="GFO_IDH_MocA-like_dom"/>
</dbReference>
<evidence type="ECO:0000259" key="3">
    <source>
        <dbReference type="Pfam" id="PF22725"/>
    </source>
</evidence>
<gene>
    <name evidence="4" type="ORF">E6C60_2652</name>
</gene>
<evidence type="ECO:0000256" key="1">
    <source>
        <dbReference type="ARBA" id="ARBA00023002"/>
    </source>
</evidence>
<reference evidence="4 5" key="1">
    <citation type="submission" date="2019-05" db="EMBL/GenBank/DDBJ databases">
        <authorList>
            <person name="Chen C."/>
        </authorList>
    </citation>
    <scope>NUCLEOTIDE SEQUENCE [LARGE SCALE GENOMIC DNA]</scope>
    <source>
        <strain evidence="4 5">HB172198</strain>
    </source>
</reference>
<dbReference type="InterPro" id="IPR036291">
    <property type="entry name" value="NAD(P)-bd_dom_sf"/>
</dbReference>
<dbReference type="Pfam" id="PF22725">
    <property type="entry name" value="GFO_IDH_MocA_C3"/>
    <property type="match status" value="1"/>
</dbReference>
<dbReference type="GO" id="GO:0000166">
    <property type="term" value="F:nucleotide binding"/>
    <property type="evidence" value="ECO:0007669"/>
    <property type="project" value="InterPro"/>
</dbReference>
<dbReference type="SUPFAM" id="SSF51735">
    <property type="entry name" value="NAD(P)-binding Rossmann-fold domains"/>
    <property type="match status" value="1"/>
</dbReference>
<keyword evidence="1" id="KW-0560">Oxidoreductase</keyword>
<protein>
    <submittedName>
        <fullName evidence="4">Oxidoreductase domain protein</fullName>
    </submittedName>
</protein>
<dbReference type="GO" id="GO:0016491">
    <property type="term" value="F:oxidoreductase activity"/>
    <property type="evidence" value="ECO:0007669"/>
    <property type="project" value="UniProtKB-KW"/>
</dbReference>
<name>A0A4V1G440_9BACL</name>
<dbReference type="Proteomes" id="UP000300879">
    <property type="component" value="Chromosome"/>
</dbReference>
<dbReference type="RefSeq" id="WP_138226254.1">
    <property type="nucleotide sequence ID" value="NZ_CP040396.1"/>
</dbReference>
<dbReference type="PANTHER" id="PTHR43818:SF11">
    <property type="entry name" value="BCDNA.GH03377"/>
    <property type="match status" value="1"/>
</dbReference>
<dbReference type="InterPro" id="IPR050463">
    <property type="entry name" value="Gfo/Idh/MocA_oxidrdct_glycsds"/>
</dbReference>
<dbReference type="KEGG" id="palo:E6C60_2652"/>
<dbReference type="PANTHER" id="PTHR43818">
    <property type="entry name" value="BCDNA.GH03377"/>
    <property type="match status" value="1"/>
</dbReference>
<feature type="domain" description="Gfo/Idh/MocA-like oxidoreductase N-terminal" evidence="2">
    <location>
        <begin position="5"/>
        <end position="124"/>
    </location>
</feature>
<evidence type="ECO:0000313" key="5">
    <source>
        <dbReference type="Proteomes" id="UP000300879"/>
    </source>
</evidence>